<evidence type="ECO:0000313" key="4">
    <source>
        <dbReference type="Proteomes" id="UP000241964"/>
    </source>
</evidence>
<proteinExistence type="predicted"/>
<dbReference type="CDD" id="cd00093">
    <property type="entry name" value="HTH_XRE"/>
    <property type="match status" value="1"/>
</dbReference>
<dbReference type="AlphaFoldDB" id="A0A2P8G681"/>
<dbReference type="SUPFAM" id="SSF47413">
    <property type="entry name" value="lambda repressor-like DNA-binding domains"/>
    <property type="match status" value="1"/>
</dbReference>
<protein>
    <submittedName>
        <fullName evidence="3">Helix-turn-helix protein</fullName>
    </submittedName>
</protein>
<dbReference type="EMBL" id="PYAS01000005">
    <property type="protein sequence ID" value="PSL29385.1"/>
    <property type="molecule type" value="Genomic_DNA"/>
</dbReference>
<evidence type="ECO:0000256" key="1">
    <source>
        <dbReference type="ARBA" id="ARBA00023125"/>
    </source>
</evidence>
<sequence>MVISKILIRYRRDNALSQKQMSDLLGVSQVGYHKWETGTTKIEMEHYCRIATLCDVSLLDLLPRDWQEKIRDELGV</sequence>
<dbReference type="InterPro" id="IPR001387">
    <property type="entry name" value="Cro/C1-type_HTH"/>
</dbReference>
<evidence type="ECO:0000313" key="3">
    <source>
        <dbReference type="EMBL" id="PSL29385.1"/>
    </source>
</evidence>
<accession>A0A2P8G681</accession>
<dbReference type="GO" id="GO:0003677">
    <property type="term" value="F:DNA binding"/>
    <property type="evidence" value="ECO:0007669"/>
    <property type="project" value="UniProtKB-KW"/>
</dbReference>
<evidence type="ECO:0000259" key="2">
    <source>
        <dbReference type="PROSITE" id="PS50943"/>
    </source>
</evidence>
<comment type="caution">
    <text evidence="3">The sequence shown here is derived from an EMBL/GenBank/DDBJ whole genome shotgun (WGS) entry which is preliminary data.</text>
</comment>
<dbReference type="PANTHER" id="PTHR46558">
    <property type="entry name" value="TRACRIPTIONAL REGULATORY PROTEIN-RELATED-RELATED"/>
    <property type="match status" value="1"/>
</dbReference>
<dbReference type="Gene3D" id="1.10.260.40">
    <property type="entry name" value="lambda repressor-like DNA-binding domains"/>
    <property type="match status" value="1"/>
</dbReference>
<gene>
    <name evidence="3" type="ORF">CLV60_105227</name>
</gene>
<dbReference type="InterPro" id="IPR010982">
    <property type="entry name" value="Lambda_DNA-bd_dom_sf"/>
</dbReference>
<keyword evidence="4" id="KW-1185">Reference proteome</keyword>
<dbReference type="PROSITE" id="PS50943">
    <property type="entry name" value="HTH_CROC1"/>
    <property type="match status" value="1"/>
</dbReference>
<name>A0A2P8G681_9BACT</name>
<dbReference type="RefSeq" id="WP_106595667.1">
    <property type="nucleotide sequence ID" value="NZ_PYAS01000005.1"/>
</dbReference>
<dbReference type="Proteomes" id="UP000241964">
    <property type="component" value="Unassembled WGS sequence"/>
</dbReference>
<dbReference type="OrthoDB" id="959032at2"/>
<organism evidence="3 4">
    <name type="scientific">Dyadobacter jiangsuensis</name>
    <dbReference type="NCBI Taxonomy" id="1591085"/>
    <lineage>
        <taxon>Bacteria</taxon>
        <taxon>Pseudomonadati</taxon>
        <taxon>Bacteroidota</taxon>
        <taxon>Cytophagia</taxon>
        <taxon>Cytophagales</taxon>
        <taxon>Spirosomataceae</taxon>
        <taxon>Dyadobacter</taxon>
    </lineage>
</organism>
<reference evidence="3 4" key="1">
    <citation type="submission" date="2018-03" db="EMBL/GenBank/DDBJ databases">
        <title>Genomic Encyclopedia of Archaeal and Bacterial Type Strains, Phase II (KMG-II): from individual species to whole genera.</title>
        <authorList>
            <person name="Goeker M."/>
        </authorList>
    </citation>
    <scope>NUCLEOTIDE SEQUENCE [LARGE SCALE GENOMIC DNA]</scope>
    <source>
        <strain evidence="3 4">DSM 29057</strain>
    </source>
</reference>
<feature type="domain" description="HTH cro/C1-type" evidence="2">
    <location>
        <begin position="7"/>
        <end position="61"/>
    </location>
</feature>
<dbReference type="Pfam" id="PF01381">
    <property type="entry name" value="HTH_3"/>
    <property type="match status" value="1"/>
</dbReference>
<dbReference type="PANTHER" id="PTHR46558:SF11">
    <property type="entry name" value="HTH-TYPE TRANSCRIPTIONAL REGULATOR XRE"/>
    <property type="match status" value="1"/>
</dbReference>
<keyword evidence="1" id="KW-0238">DNA-binding</keyword>
<dbReference type="SMART" id="SM00530">
    <property type="entry name" value="HTH_XRE"/>
    <property type="match status" value="1"/>
</dbReference>